<keyword evidence="1" id="KW-0812">Transmembrane</keyword>
<reference evidence="2 3" key="1">
    <citation type="journal article" date="2019" name="Emerg. Microbes Infect.">
        <title>Comprehensive subspecies identification of 175 nontuberculous mycobacteria species based on 7547 genomic profiles.</title>
        <authorList>
            <person name="Matsumoto Y."/>
            <person name="Kinjo T."/>
            <person name="Motooka D."/>
            <person name="Nabeya D."/>
            <person name="Jung N."/>
            <person name="Uechi K."/>
            <person name="Horii T."/>
            <person name="Iida T."/>
            <person name="Fujita J."/>
            <person name="Nakamura S."/>
        </authorList>
    </citation>
    <scope>NUCLEOTIDE SEQUENCE [LARGE SCALE GENOMIC DNA]</scope>
    <source>
        <strain evidence="2 3">JCM 6367</strain>
    </source>
</reference>
<proteinExistence type="predicted"/>
<keyword evidence="1" id="KW-0472">Membrane</keyword>
<organism evidence="2 3">
    <name type="scientific">Mycolicibacterium parafortuitum</name>
    <name type="common">Mycobacterium parafortuitum</name>
    <dbReference type="NCBI Taxonomy" id="39692"/>
    <lineage>
        <taxon>Bacteria</taxon>
        <taxon>Bacillati</taxon>
        <taxon>Actinomycetota</taxon>
        <taxon>Actinomycetes</taxon>
        <taxon>Mycobacteriales</taxon>
        <taxon>Mycobacteriaceae</taxon>
        <taxon>Mycolicibacterium</taxon>
    </lineage>
</organism>
<keyword evidence="1" id="KW-1133">Transmembrane helix</keyword>
<dbReference type="RefSeq" id="WP_163765082.1">
    <property type="nucleotide sequence ID" value="NZ_AP022598.1"/>
</dbReference>
<feature type="transmembrane region" description="Helical" evidence="1">
    <location>
        <begin position="5"/>
        <end position="24"/>
    </location>
</feature>
<protein>
    <submittedName>
        <fullName evidence="2">Uncharacterized protein</fullName>
    </submittedName>
</protein>
<dbReference type="EMBL" id="AP022598">
    <property type="protein sequence ID" value="BBY73171.1"/>
    <property type="molecule type" value="Genomic_DNA"/>
</dbReference>
<accession>A0A7I7TWY2</accession>
<evidence type="ECO:0000256" key="1">
    <source>
        <dbReference type="SAM" id="Phobius"/>
    </source>
</evidence>
<dbReference type="AlphaFoldDB" id="A0A7I7TWY2"/>
<sequence length="75" mass="7967">MKYVLAPMFIGVAAIYFGAPAIGLSSEAELIAFVAALLAGCVSVADILRETARSLRRLENDSRGVPADLDCLRAR</sequence>
<evidence type="ECO:0000313" key="3">
    <source>
        <dbReference type="Proteomes" id="UP000466554"/>
    </source>
</evidence>
<gene>
    <name evidence="2" type="ORF">MPRF_00700</name>
</gene>
<dbReference type="Proteomes" id="UP000466554">
    <property type="component" value="Chromosome"/>
</dbReference>
<name>A0A7I7TWY2_MYCPF</name>
<evidence type="ECO:0000313" key="2">
    <source>
        <dbReference type="EMBL" id="BBY73171.1"/>
    </source>
</evidence>
<feature type="transmembrane region" description="Helical" evidence="1">
    <location>
        <begin position="30"/>
        <end position="48"/>
    </location>
</feature>